<dbReference type="Proteomes" id="UP000644115">
    <property type="component" value="Unassembled WGS sequence"/>
</dbReference>
<dbReference type="GO" id="GO:0045820">
    <property type="term" value="P:negative regulation of glycolytic process"/>
    <property type="evidence" value="ECO:0007669"/>
    <property type="project" value="TreeGrafter"/>
</dbReference>
<dbReference type="InterPro" id="IPR029033">
    <property type="entry name" value="His_PPase_superfam"/>
</dbReference>
<evidence type="ECO:0000313" key="2">
    <source>
        <dbReference type="EMBL" id="MBC5999520.1"/>
    </source>
</evidence>
<dbReference type="SUPFAM" id="SSF53254">
    <property type="entry name" value="Phosphoglycerate mutase-like"/>
    <property type="match status" value="1"/>
</dbReference>
<dbReference type="Pfam" id="PF00300">
    <property type="entry name" value="His_Phos_1"/>
    <property type="match status" value="1"/>
</dbReference>
<dbReference type="GO" id="GO:0005829">
    <property type="term" value="C:cytosol"/>
    <property type="evidence" value="ECO:0007669"/>
    <property type="project" value="TreeGrafter"/>
</dbReference>
<dbReference type="PANTHER" id="PTHR46517:SF1">
    <property type="entry name" value="FRUCTOSE-2,6-BISPHOSPHATASE TIGAR"/>
    <property type="match status" value="1"/>
</dbReference>
<dbReference type="CDD" id="cd07067">
    <property type="entry name" value="HP_PGM_like"/>
    <property type="match status" value="1"/>
</dbReference>
<gene>
    <name evidence="2" type="ORF">H8876_05855</name>
</gene>
<reference evidence="2" key="1">
    <citation type="submission" date="2020-08" db="EMBL/GenBank/DDBJ databases">
        <authorList>
            <person name="Liu C."/>
            <person name="Sun Q."/>
        </authorList>
    </citation>
    <scope>NUCLEOTIDE SEQUENCE</scope>
    <source>
        <strain evidence="2">BX16</strain>
    </source>
</reference>
<keyword evidence="3" id="KW-1185">Reference proteome</keyword>
<organism evidence="2 3">
    <name type="scientific">Lentihominibacter faecis</name>
    <dbReference type="NCBI Taxonomy" id="2764712"/>
    <lineage>
        <taxon>Bacteria</taxon>
        <taxon>Bacillati</taxon>
        <taxon>Bacillota</taxon>
        <taxon>Clostridia</taxon>
        <taxon>Peptostreptococcales</taxon>
        <taxon>Anaerovoracaceae</taxon>
        <taxon>Lentihominibacter</taxon>
    </lineage>
</organism>
<dbReference type="InterPro" id="IPR013078">
    <property type="entry name" value="His_Pase_superF_clade-1"/>
</dbReference>
<dbReference type="Gene3D" id="3.40.50.1240">
    <property type="entry name" value="Phosphoglycerate mutase-like"/>
    <property type="match status" value="1"/>
</dbReference>
<evidence type="ECO:0000256" key="1">
    <source>
        <dbReference type="ARBA" id="ARBA00022801"/>
    </source>
</evidence>
<comment type="caution">
    <text evidence="2">The sequence shown here is derived from an EMBL/GenBank/DDBJ whole genome shotgun (WGS) entry which is preliminary data.</text>
</comment>
<dbReference type="GO" id="GO:0043456">
    <property type="term" value="P:regulation of pentose-phosphate shunt"/>
    <property type="evidence" value="ECO:0007669"/>
    <property type="project" value="TreeGrafter"/>
</dbReference>
<dbReference type="AlphaFoldDB" id="A0A923NB45"/>
<name>A0A923NB45_9FIRM</name>
<dbReference type="SMART" id="SM00855">
    <property type="entry name" value="PGAM"/>
    <property type="match status" value="1"/>
</dbReference>
<dbReference type="PANTHER" id="PTHR46517">
    <property type="entry name" value="FRUCTOSE-2,6-BISPHOSPHATASE TIGAR"/>
    <property type="match status" value="1"/>
</dbReference>
<keyword evidence="1" id="KW-0378">Hydrolase</keyword>
<dbReference type="RefSeq" id="WP_249286948.1">
    <property type="nucleotide sequence ID" value="NZ_JACRWC010000072.1"/>
</dbReference>
<dbReference type="GO" id="GO:0004331">
    <property type="term" value="F:fructose-2,6-bisphosphate 2-phosphatase activity"/>
    <property type="evidence" value="ECO:0007669"/>
    <property type="project" value="TreeGrafter"/>
</dbReference>
<proteinExistence type="predicted"/>
<dbReference type="InterPro" id="IPR051695">
    <property type="entry name" value="Phosphoglycerate_Mutase"/>
</dbReference>
<protein>
    <submittedName>
        <fullName evidence="2">Histidine phosphatase family protein</fullName>
    </submittedName>
</protein>
<sequence>MKTKICLIRHGITEGNQKRLYYGSSDIPLAEEGIEMLRSLSAQEIYPNDTDAKYYTSGMLRTEQTFSLIYGNREHEAFSPFREIDFGDFEMKSYGELKDDPDYQTWIGDTTGTLPPPGGESACDFQMRVLKGFTELLQEQEKRLISSIADSPSRSNPPDGKLLTIAVCHGGPIAAILQNAFPDEKENFYQWLPDPGHGYLLTVEDKDIVGKEEF</sequence>
<accession>A0A923NB45</accession>
<evidence type="ECO:0000313" key="3">
    <source>
        <dbReference type="Proteomes" id="UP000644115"/>
    </source>
</evidence>
<dbReference type="EMBL" id="JACRWC010000072">
    <property type="protein sequence ID" value="MBC5999520.1"/>
    <property type="molecule type" value="Genomic_DNA"/>
</dbReference>